<name>A0ABN8P5Y4_9CNID</name>
<evidence type="ECO:0000313" key="2">
    <source>
        <dbReference type="EMBL" id="CAH3135016.1"/>
    </source>
</evidence>
<sequence length="344" mass="39962">HAEYVQGTFQPLTVIMSDKRISEEKEFLEALCQRKGDTIFQSTPIKRRRGGDHCAAAGINDNGEFLPFLLDAVYNIKEWLAPHAEQLHDHTQPKCFKFVRNAAGKCQMFYRNYSHMPWEGPSHPGGKPSLVRPVLDRIDVEGLKRDLNKFRDHYPEQAFSFWSEWVNNVDNLAAVPEAWEWPLNAILIAEKIKPYTVDQSVPEHLQALQDKECRPTKQANLHWKVCCPSNRENPVERVDSFYEGLQIETYAAVFLSNCEEEPVIGVLKEISEDHFKIHYWKGTYRGKWSPLSLPRTREPWTEVLPKECIILHSFELTEAKKLQVTTRRHLMEKYSSLRNSTNNS</sequence>
<dbReference type="EMBL" id="CALNXK010000055">
    <property type="protein sequence ID" value="CAH3135016.1"/>
    <property type="molecule type" value="Genomic_DNA"/>
</dbReference>
<gene>
    <name evidence="2" type="ORF">PLOB_00037714</name>
</gene>
<accession>A0ABN8P5Y4</accession>
<dbReference type="InterPro" id="IPR057191">
    <property type="entry name" value="DUF7869"/>
</dbReference>
<evidence type="ECO:0000259" key="1">
    <source>
        <dbReference type="Pfam" id="PF25273"/>
    </source>
</evidence>
<proteinExistence type="predicted"/>
<reference evidence="2 3" key="1">
    <citation type="submission" date="2022-05" db="EMBL/GenBank/DDBJ databases">
        <authorList>
            <consortium name="Genoscope - CEA"/>
            <person name="William W."/>
        </authorList>
    </citation>
    <scope>NUCLEOTIDE SEQUENCE [LARGE SCALE GENOMIC DNA]</scope>
</reference>
<feature type="domain" description="DUF7869" evidence="1">
    <location>
        <begin position="70"/>
        <end position="115"/>
    </location>
</feature>
<protein>
    <recommendedName>
        <fullName evidence="1">DUF7869 domain-containing protein</fullName>
    </recommendedName>
</protein>
<organism evidence="2 3">
    <name type="scientific">Porites lobata</name>
    <dbReference type="NCBI Taxonomy" id="104759"/>
    <lineage>
        <taxon>Eukaryota</taxon>
        <taxon>Metazoa</taxon>
        <taxon>Cnidaria</taxon>
        <taxon>Anthozoa</taxon>
        <taxon>Hexacorallia</taxon>
        <taxon>Scleractinia</taxon>
        <taxon>Fungiina</taxon>
        <taxon>Poritidae</taxon>
        <taxon>Porites</taxon>
    </lineage>
</organism>
<evidence type="ECO:0000313" key="3">
    <source>
        <dbReference type="Proteomes" id="UP001159405"/>
    </source>
</evidence>
<dbReference type="Pfam" id="PF25273">
    <property type="entry name" value="DUF7869"/>
    <property type="match status" value="1"/>
</dbReference>
<keyword evidence="3" id="KW-1185">Reference proteome</keyword>
<comment type="caution">
    <text evidence="2">The sequence shown here is derived from an EMBL/GenBank/DDBJ whole genome shotgun (WGS) entry which is preliminary data.</text>
</comment>
<feature type="non-terminal residue" evidence="2">
    <location>
        <position position="1"/>
    </location>
</feature>
<dbReference type="Proteomes" id="UP001159405">
    <property type="component" value="Unassembled WGS sequence"/>
</dbReference>